<keyword evidence="1" id="KW-0472">Membrane</keyword>
<dbReference type="EMBL" id="JGEU01000025">
    <property type="protein sequence ID" value="EYB11873.1"/>
    <property type="molecule type" value="Genomic_DNA"/>
</dbReference>
<name>A0AB73ASF9_BACFG</name>
<feature type="transmembrane region" description="Helical" evidence="1">
    <location>
        <begin position="6"/>
        <end position="27"/>
    </location>
</feature>
<keyword evidence="1" id="KW-1133">Transmembrane helix</keyword>
<keyword evidence="1" id="KW-0812">Transmembrane</keyword>
<evidence type="ECO:0000313" key="3">
    <source>
        <dbReference type="Proteomes" id="UP000021175"/>
    </source>
</evidence>
<proteinExistence type="predicted"/>
<dbReference type="AlphaFoldDB" id="A0AB73ASF9"/>
<protein>
    <submittedName>
        <fullName evidence="2">Membrane protein</fullName>
    </submittedName>
</protein>
<gene>
    <name evidence="2" type="ORF">M119_4993</name>
</gene>
<accession>A0AB73ASF9</accession>
<reference evidence="2 3" key="1">
    <citation type="submission" date="2014-02" db="EMBL/GenBank/DDBJ databases">
        <authorList>
            <person name="Sears C."/>
            <person name="Carroll K."/>
            <person name="Sack B.R."/>
            <person name="Qadri F."/>
            <person name="Myers L.L."/>
            <person name="Chung G.-T."/>
            <person name="Escheverria P."/>
            <person name="Fraser C.M."/>
            <person name="Sadzewicz L."/>
            <person name="Shefchek K.A."/>
            <person name="Tallon L."/>
            <person name="Das S.P."/>
            <person name="Daugherty S."/>
            <person name="Mongodin E.F."/>
        </authorList>
    </citation>
    <scope>NUCLEOTIDE SEQUENCE [LARGE SCALE GENOMIC DNA]</scope>
    <source>
        <strain evidence="2 3">3783N1-6</strain>
    </source>
</reference>
<evidence type="ECO:0000313" key="2">
    <source>
        <dbReference type="EMBL" id="EYB11873.1"/>
    </source>
</evidence>
<organism evidence="2 3">
    <name type="scientific">Bacteroides fragilis str. 3783N1-6</name>
    <dbReference type="NCBI Taxonomy" id="1339310"/>
    <lineage>
        <taxon>Bacteria</taxon>
        <taxon>Pseudomonadati</taxon>
        <taxon>Bacteroidota</taxon>
        <taxon>Bacteroidia</taxon>
        <taxon>Bacteroidales</taxon>
        <taxon>Bacteroidaceae</taxon>
        <taxon>Bacteroides</taxon>
    </lineage>
</organism>
<comment type="caution">
    <text evidence="2">The sequence shown here is derived from an EMBL/GenBank/DDBJ whole genome shotgun (WGS) entry which is preliminary data.</text>
</comment>
<dbReference type="Proteomes" id="UP000021175">
    <property type="component" value="Unassembled WGS sequence"/>
</dbReference>
<sequence>MVYSFVFFIFAKIAGNNLLFLAHKFYVFAHRIYFILS</sequence>
<evidence type="ECO:0000256" key="1">
    <source>
        <dbReference type="SAM" id="Phobius"/>
    </source>
</evidence>